<keyword evidence="1" id="KW-1133">Transmembrane helix</keyword>
<name>A0A1B8QMT8_MORNO</name>
<dbReference type="EMBL" id="LXTW01000010">
    <property type="protein sequence ID" value="OBX85165.1"/>
    <property type="molecule type" value="Genomic_DNA"/>
</dbReference>
<organism evidence="2 3">
    <name type="scientific">Moraxella nonliquefaciens</name>
    <dbReference type="NCBI Taxonomy" id="478"/>
    <lineage>
        <taxon>Bacteria</taxon>
        <taxon>Pseudomonadati</taxon>
        <taxon>Pseudomonadota</taxon>
        <taxon>Gammaproteobacteria</taxon>
        <taxon>Moraxellales</taxon>
        <taxon>Moraxellaceae</taxon>
        <taxon>Moraxella</taxon>
    </lineage>
</organism>
<feature type="transmembrane region" description="Helical" evidence="1">
    <location>
        <begin position="44"/>
        <end position="64"/>
    </location>
</feature>
<comment type="caution">
    <text evidence="2">The sequence shown here is derived from an EMBL/GenBank/DDBJ whole genome shotgun (WGS) entry which is preliminary data.</text>
</comment>
<reference evidence="2 3" key="1">
    <citation type="submission" date="2016-05" db="EMBL/GenBank/DDBJ databases">
        <title>Draft genome sequence of Moraxella nonliquefaciens CCUG 348T.</title>
        <authorList>
            <person name="Salva-Serra F."/>
            <person name="Engstrom-Jakobsson H."/>
            <person name="Thorell K."/>
            <person name="Gonzales-Siles L."/>
            <person name="Karlsson R."/>
            <person name="Boulund F."/>
            <person name="Engstrand L."/>
            <person name="Kristiansson E."/>
            <person name="Moore E."/>
        </authorList>
    </citation>
    <scope>NUCLEOTIDE SEQUENCE [LARGE SCALE GENOMIC DNA]</scope>
    <source>
        <strain evidence="2 3">CCUG 348</strain>
    </source>
</reference>
<feature type="transmembrane region" description="Helical" evidence="1">
    <location>
        <begin position="7"/>
        <end position="24"/>
    </location>
</feature>
<gene>
    <name evidence="2" type="ORF">A7456_10410</name>
</gene>
<accession>A0A1B8QMT8</accession>
<evidence type="ECO:0000256" key="1">
    <source>
        <dbReference type="SAM" id="Phobius"/>
    </source>
</evidence>
<dbReference type="AlphaFoldDB" id="A0A1B8QMT8"/>
<proteinExistence type="predicted"/>
<dbReference type="STRING" id="478.A7456_10410"/>
<protein>
    <submittedName>
        <fullName evidence="2">Uncharacterized protein</fullName>
    </submittedName>
</protein>
<evidence type="ECO:0000313" key="2">
    <source>
        <dbReference type="EMBL" id="OBX85165.1"/>
    </source>
</evidence>
<keyword evidence="1" id="KW-0472">Membrane</keyword>
<sequence>MKTVSKFKVSEIIFLYVFFLFLVNNRDYDEFSDILVNTFKLGSIYDFLFTFVLFICLMTATFIIENIAIYICSFIKNIEKYPYKYLILFIFRYGTFFILCNIFNFVFWYYLMVT</sequence>
<keyword evidence="1" id="KW-0812">Transmembrane</keyword>
<feature type="transmembrane region" description="Helical" evidence="1">
    <location>
        <begin position="85"/>
        <end position="111"/>
    </location>
</feature>
<dbReference type="Proteomes" id="UP000092575">
    <property type="component" value="Unassembled WGS sequence"/>
</dbReference>
<evidence type="ECO:0000313" key="3">
    <source>
        <dbReference type="Proteomes" id="UP000092575"/>
    </source>
</evidence>